<dbReference type="InterPro" id="IPR036866">
    <property type="entry name" value="RibonucZ/Hydroxyglut_hydro"/>
</dbReference>
<dbReference type="PANTHER" id="PTHR43546:SF3">
    <property type="entry name" value="UPF0173 METAL-DEPENDENT HYDROLASE MJ1163"/>
    <property type="match status" value="1"/>
</dbReference>
<gene>
    <name evidence="2" type="ORF">CLV84_1010</name>
</gene>
<name>A0A2S6I963_9BACT</name>
<evidence type="ECO:0000313" key="3">
    <source>
        <dbReference type="Proteomes" id="UP000237662"/>
    </source>
</evidence>
<dbReference type="AlphaFoldDB" id="A0A2S6I963"/>
<comment type="caution">
    <text evidence="2">The sequence shown here is derived from an EMBL/GenBank/DDBJ whole genome shotgun (WGS) entry which is preliminary data.</text>
</comment>
<keyword evidence="3" id="KW-1185">Reference proteome</keyword>
<dbReference type="InterPro" id="IPR050114">
    <property type="entry name" value="UPF0173_UPF0282_UlaG_hydrolase"/>
</dbReference>
<feature type="domain" description="Metallo-beta-lactamase" evidence="1">
    <location>
        <begin position="7"/>
        <end position="180"/>
    </location>
</feature>
<evidence type="ECO:0000259" key="1">
    <source>
        <dbReference type="SMART" id="SM00849"/>
    </source>
</evidence>
<dbReference type="EMBL" id="PTJC01000005">
    <property type="protein sequence ID" value="PPK88047.1"/>
    <property type="molecule type" value="Genomic_DNA"/>
</dbReference>
<protein>
    <submittedName>
        <fullName evidence="2">L-ascorbate metabolism protein UlaG (Beta-lactamase superfamily)</fullName>
    </submittedName>
</protein>
<dbReference type="SUPFAM" id="SSF56281">
    <property type="entry name" value="Metallo-hydrolase/oxidoreductase"/>
    <property type="match status" value="1"/>
</dbReference>
<organism evidence="2 3">
    <name type="scientific">Neolewinella xylanilytica</name>
    <dbReference type="NCBI Taxonomy" id="1514080"/>
    <lineage>
        <taxon>Bacteria</taxon>
        <taxon>Pseudomonadati</taxon>
        <taxon>Bacteroidota</taxon>
        <taxon>Saprospiria</taxon>
        <taxon>Saprospirales</taxon>
        <taxon>Lewinellaceae</taxon>
        <taxon>Neolewinella</taxon>
    </lineage>
</organism>
<sequence>MKITKYLHSCLLLEHENERLLFDPGSFSFANGEVNAAELPDIDYLVITHDHPDHLYGPAIRTIIASHQPEIIGNQEVADRLQRDAIEVTVFDEGKRQFGAFQLEALPVAHQPILSEKVPTVTAFLINGTILNPGDSFSDDLLRFKGCELLFCPIMAPFLKEVEAFEFMKRMEPKAVFAVHDGYAKPYFVEARQKNYRAYLEELGIGFHGLVEMGESITI</sequence>
<proteinExistence type="predicted"/>
<dbReference type="InterPro" id="IPR001279">
    <property type="entry name" value="Metallo-B-lactamas"/>
</dbReference>
<dbReference type="PANTHER" id="PTHR43546">
    <property type="entry name" value="UPF0173 METAL-DEPENDENT HYDROLASE MJ1163-RELATED"/>
    <property type="match status" value="1"/>
</dbReference>
<dbReference type="SMART" id="SM00849">
    <property type="entry name" value="Lactamase_B"/>
    <property type="match status" value="1"/>
</dbReference>
<dbReference type="OrthoDB" id="9805728at2"/>
<reference evidence="2 3" key="1">
    <citation type="submission" date="2018-02" db="EMBL/GenBank/DDBJ databases">
        <title>Genomic Encyclopedia of Archaeal and Bacterial Type Strains, Phase II (KMG-II): from individual species to whole genera.</title>
        <authorList>
            <person name="Goeker M."/>
        </authorList>
    </citation>
    <scope>NUCLEOTIDE SEQUENCE [LARGE SCALE GENOMIC DNA]</scope>
    <source>
        <strain evidence="2 3">DSM 29526</strain>
    </source>
</reference>
<dbReference type="RefSeq" id="WP_104418619.1">
    <property type="nucleotide sequence ID" value="NZ_PTJC01000005.1"/>
</dbReference>
<evidence type="ECO:0000313" key="2">
    <source>
        <dbReference type="EMBL" id="PPK88047.1"/>
    </source>
</evidence>
<accession>A0A2S6I963</accession>
<dbReference type="Gene3D" id="3.60.15.10">
    <property type="entry name" value="Ribonuclease Z/Hydroxyacylglutathione hydrolase-like"/>
    <property type="match status" value="1"/>
</dbReference>
<dbReference type="Proteomes" id="UP000237662">
    <property type="component" value="Unassembled WGS sequence"/>
</dbReference>
<dbReference type="Pfam" id="PF13483">
    <property type="entry name" value="Lactamase_B_3"/>
    <property type="match status" value="1"/>
</dbReference>